<keyword evidence="3" id="KW-1185">Reference proteome</keyword>
<sequence length="93" mass="10167">MFRKHGHEAPPSANGVDPDDDMVECEDVVAAASNAYAEATGDAEAFWEALDAARRDRPEVELNGPAGEDFDFDDDEQVRARLPRLAAVYCPTE</sequence>
<proteinExistence type="predicted"/>
<dbReference type="Proteomes" id="UP000631553">
    <property type="component" value="Unassembled WGS sequence"/>
</dbReference>
<feature type="region of interest" description="Disordered" evidence="1">
    <location>
        <begin position="1"/>
        <end position="20"/>
    </location>
</feature>
<reference evidence="2 3" key="1">
    <citation type="submission" date="2020-07" db="EMBL/GenBank/DDBJ databases">
        <title>Sequencing the genomes of 1000 actinobacteria strains.</title>
        <authorList>
            <person name="Klenk H.-P."/>
        </authorList>
    </citation>
    <scope>NUCLEOTIDE SEQUENCE [LARGE SCALE GENOMIC DNA]</scope>
    <source>
        <strain evidence="2 3">DSM 43814</strain>
    </source>
</reference>
<accession>A0ABX2RKN9</accession>
<evidence type="ECO:0000256" key="1">
    <source>
        <dbReference type="SAM" id="MobiDB-lite"/>
    </source>
</evidence>
<gene>
    <name evidence="2" type="ORF">HDA35_002511</name>
</gene>
<dbReference type="EMBL" id="JACCCQ010000001">
    <property type="protein sequence ID" value="NYF56680.1"/>
    <property type="molecule type" value="Genomic_DNA"/>
</dbReference>
<evidence type="ECO:0000313" key="3">
    <source>
        <dbReference type="Proteomes" id="UP000631553"/>
    </source>
</evidence>
<dbReference type="RefSeq" id="WP_179802930.1">
    <property type="nucleotide sequence ID" value="NZ_JACCCQ010000001.1"/>
</dbReference>
<protein>
    <submittedName>
        <fullName evidence="2">Uncharacterized protein</fullName>
    </submittedName>
</protein>
<name>A0ABX2RKN9_9ACTN</name>
<evidence type="ECO:0000313" key="2">
    <source>
        <dbReference type="EMBL" id="NYF56680.1"/>
    </source>
</evidence>
<organism evidence="2 3">
    <name type="scientific">Micromonospora purpureochromogenes</name>
    <dbReference type="NCBI Taxonomy" id="47872"/>
    <lineage>
        <taxon>Bacteria</taxon>
        <taxon>Bacillati</taxon>
        <taxon>Actinomycetota</taxon>
        <taxon>Actinomycetes</taxon>
        <taxon>Micromonosporales</taxon>
        <taxon>Micromonosporaceae</taxon>
        <taxon>Micromonospora</taxon>
    </lineage>
</organism>
<comment type="caution">
    <text evidence="2">The sequence shown here is derived from an EMBL/GenBank/DDBJ whole genome shotgun (WGS) entry which is preliminary data.</text>
</comment>